<gene>
    <name evidence="1" type="ORF">TVAG_062900</name>
</gene>
<sequence length="173" mass="20323">MDYIASLSDDKMRYLYYESSPGQTSPEQLFYYKDGYSYGTGENTNQYYVGFYLKKHIFDIRSFSIGSSLNPTNSRVHPVTWKLMGSVDEQNWFVIDSHTNDNLLNGFDLKAHIDVQGCLVRHIRFVSPSYFALRYLDFFGNLYPYNFKASPCLVKYYYCQIISLWHMVIPILL</sequence>
<accession>A2DLQ2</accession>
<dbReference type="AlphaFoldDB" id="A2DLQ2"/>
<dbReference type="InParanoid" id="A2DLQ2"/>
<dbReference type="Proteomes" id="UP000001542">
    <property type="component" value="Unassembled WGS sequence"/>
</dbReference>
<dbReference type="EMBL" id="DS113216">
    <property type="protein sequence ID" value="EAY18685.1"/>
    <property type="molecule type" value="Genomic_DNA"/>
</dbReference>
<dbReference type="SMR" id="A2DLQ2"/>
<dbReference type="RefSeq" id="XP_001579671.1">
    <property type="nucleotide sequence ID" value="XM_001579621.1"/>
</dbReference>
<dbReference type="KEGG" id="tva:5464199"/>
<name>A2DLQ2_TRIV3</name>
<dbReference type="VEuPathDB" id="TrichDB:TVAG_062900"/>
<evidence type="ECO:0000313" key="1">
    <source>
        <dbReference type="EMBL" id="EAY18685.1"/>
    </source>
</evidence>
<reference evidence="1" key="2">
    <citation type="journal article" date="2007" name="Science">
        <title>Draft genome sequence of the sexually transmitted pathogen Trichomonas vaginalis.</title>
        <authorList>
            <person name="Carlton J.M."/>
            <person name="Hirt R.P."/>
            <person name="Silva J.C."/>
            <person name="Delcher A.L."/>
            <person name="Schatz M."/>
            <person name="Zhao Q."/>
            <person name="Wortman J.R."/>
            <person name="Bidwell S.L."/>
            <person name="Alsmark U.C.M."/>
            <person name="Besteiro S."/>
            <person name="Sicheritz-Ponten T."/>
            <person name="Noel C.J."/>
            <person name="Dacks J.B."/>
            <person name="Foster P.G."/>
            <person name="Simillion C."/>
            <person name="Van de Peer Y."/>
            <person name="Miranda-Saavedra D."/>
            <person name="Barton G.J."/>
            <person name="Westrop G.D."/>
            <person name="Mueller S."/>
            <person name="Dessi D."/>
            <person name="Fiori P.L."/>
            <person name="Ren Q."/>
            <person name="Paulsen I."/>
            <person name="Zhang H."/>
            <person name="Bastida-Corcuera F.D."/>
            <person name="Simoes-Barbosa A."/>
            <person name="Brown M.T."/>
            <person name="Hayes R.D."/>
            <person name="Mukherjee M."/>
            <person name="Okumura C.Y."/>
            <person name="Schneider R."/>
            <person name="Smith A.J."/>
            <person name="Vanacova S."/>
            <person name="Villalvazo M."/>
            <person name="Haas B.J."/>
            <person name="Pertea M."/>
            <person name="Feldblyum T.V."/>
            <person name="Utterback T.R."/>
            <person name="Shu C.L."/>
            <person name="Osoegawa K."/>
            <person name="de Jong P.J."/>
            <person name="Hrdy I."/>
            <person name="Horvathova L."/>
            <person name="Zubacova Z."/>
            <person name="Dolezal P."/>
            <person name="Malik S.B."/>
            <person name="Logsdon J.M. Jr."/>
            <person name="Henze K."/>
            <person name="Gupta A."/>
            <person name="Wang C.C."/>
            <person name="Dunne R.L."/>
            <person name="Upcroft J.A."/>
            <person name="Upcroft P."/>
            <person name="White O."/>
            <person name="Salzberg S.L."/>
            <person name="Tang P."/>
            <person name="Chiu C.-H."/>
            <person name="Lee Y.-S."/>
            <person name="Embley T.M."/>
            <person name="Coombs G.H."/>
            <person name="Mottram J.C."/>
            <person name="Tachezy J."/>
            <person name="Fraser-Liggett C.M."/>
            <person name="Johnson P.J."/>
        </authorList>
    </citation>
    <scope>NUCLEOTIDE SEQUENCE [LARGE SCALE GENOMIC DNA]</scope>
    <source>
        <strain evidence="1">G3</strain>
    </source>
</reference>
<evidence type="ECO:0000313" key="2">
    <source>
        <dbReference type="Proteomes" id="UP000001542"/>
    </source>
</evidence>
<evidence type="ECO:0008006" key="3">
    <source>
        <dbReference type="Google" id="ProtNLM"/>
    </source>
</evidence>
<keyword evidence="2" id="KW-1185">Reference proteome</keyword>
<organism evidence="1 2">
    <name type="scientific">Trichomonas vaginalis (strain ATCC PRA-98 / G3)</name>
    <dbReference type="NCBI Taxonomy" id="412133"/>
    <lineage>
        <taxon>Eukaryota</taxon>
        <taxon>Metamonada</taxon>
        <taxon>Parabasalia</taxon>
        <taxon>Trichomonadida</taxon>
        <taxon>Trichomonadidae</taxon>
        <taxon>Trichomonas</taxon>
    </lineage>
</organism>
<protein>
    <recommendedName>
        <fullName evidence="3">F5/8 type C domain-containing protein</fullName>
    </recommendedName>
</protein>
<dbReference type="VEuPathDB" id="TrichDB:TVAGG3_0581050"/>
<reference evidence="1" key="1">
    <citation type="submission" date="2006-10" db="EMBL/GenBank/DDBJ databases">
        <authorList>
            <person name="Amadeo P."/>
            <person name="Zhao Q."/>
            <person name="Wortman J."/>
            <person name="Fraser-Liggett C."/>
            <person name="Carlton J."/>
        </authorList>
    </citation>
    <scope>NUCLEOTIDE SEQUENCE</scope>
    <source>
        <strain evidence="1">G3</strain>
    </source>
</reference>
<proteinExistence type="predicted"/>